<protein>
    <submittedName>
        <fullName evidence="2">Uncharacterized protein</fullName>
    </submittedName>
</protein>
<dbReference type="PANTHER" id="PTHR42085">
    <property type="entry name" value="F-BOX DOMAIN-CONTAINING PROTEIN"/>
    <property type="match status" value="1"/>
</dbReference>
<dbReference type="PANTHER" id="PTHR42085:SF4">
    <property type="entry name" value="F-BOX DOMAIN-CONTAINING PROTEIN"/>
    <property type="match status" value="1"/>
</dbReference>
<accession>A0ABR4D9J3</accession>
<dbReference type="RefSeq" id="XP_070864994.1">
    <property type="nucleotide sequence ID" value="XM_071012239.1"/>
</dbReference>
<organism evidence="2 3">
    <name type="scientific">Remersonia thermophila</name>
    <dbReference type="NCBI Taxonomy" id="72144"/>
    <lineage>
        <taxon>Eukaryota</taxon>
        <taxon>Fungi</taxon>
        <taxon>Dikarya</taxon>
        <taxon>Ascomycota</taxon>
        <taxon>Pezizomycotina</taxon>
        <taxon>Sordariomycetes</taxon>
        <taxon>Sordariomycetidae</taxon>
        <taxon>Sordariales</taxon>
        <taxon>Sordariales incertae sedis</taxon>
        <taxon>Remersonia</taxon>
    </lineage>
</organism>
<dbReference type="InterPro" id="IPR038883">
    <property type="entry name" value="AN11006-like"/>
</dbReference>
<dbReference type="GeneID" id="98126883"/>
<name>A0ABR4D9J3_9PEZI</name>
<feature type="compositionally biased region" description="Low complexity" evidence="1">
    <location>
        <begin position="131"/>
        <end position="151"/>
    </location>
</feature>
<evidence type="ECO:0000313" key="3">
    <source>
        <dbReference type="Proteomes" id="UP001600064"/>
    </source>
</evidence>
<reference evidence="2 3" key="1">
    <citation type="journal article" date="2024" name="Commun. Biol.">
        <title>Comparative genomic analysis of thermophilic fungi reveals convergent evolutionary adaptations and gene losses.</title>
        <authorList>
            <person name="Steindorff A.S."/>
            <person name="Aguilar-Pontes M.V."/>
            <person name="Robinson A.J."/>
            <person name="Andreopoulos B."/>
            <person name="LaButti K."/>
            <person name="Kuo A."/>
            <person name="Mondo S."/>
            <person name="Riley R."/>
            <person name="Otillar R."/>
            <person name="Haridas S."/>
            <person name="Lipzen A."/>
            <person name="Grimwood J."/>
            <person name="Schmutz J."/>
            <person name="Clum A."/>
            <person name="Reid I.D."/>
            <person name="Moisan M.C."/>
            <person name="Butler G."/>
            <person name="Nguyen T.T.M."/>
            <person name="Dewar K."/>
            <person name="Conant G."/>
            <person name="Drula E."/>
            <person name="Henrissat B."/>
            <person name="Hansel C."/>
            <person name="Singer S."/>
            <person name="Hutchinson M.I."/>
            <person name="de Vries R.P."/>
            <person name="Natvig D.O."/>
            <person name="Powell A.J."/>
            <person name="Tsang A."/>
            <person name="Grigoriev I.V."/>
        </authorList>
    </citation>
    <scope>NUCLEOTIDE SEQUENCE [LARGE SCALE GENOMIC DNA]</scope>
    <source>
        <strain evidence="2 3">ATCC 22073</strain>
    </source>
</reference>
<keyword evidence="3" id="KW-1185">Reference proteome</keyword>
<comment type="caution">
    <text evidence="2">The sequence shown here is derived from an EMBL/GenBank/DDBJ whole genome shotgun (WGS) entry which is preliminary data.</text>
</comment>
<gene>
    <name evidence="2" type="ORF">VTJ83DRAFT_5619</name>
</gene>
<dbReference type="EMBL" id="JAZGUE010000005">
    <property type="protein sequence ID" value="KAL2266267.1"/>
    <property type="molecule type" value="Genomic_DNA"/>
</dbReference>
<feature type="region of interest" description="Disordered" evidence="1">
    <location>
        <begin position="115"/>
        <end position="151"/>
    </location>
</feature>
<feature type="compositionally biased region" description="Basic residues" evidence="1">
    <location>
        <begin position="119"/>
        <end position="130"/>
    </location>
</feature>
<proteinExistence type="predicted"/>
<evidence type="ECO:0000256" key="1">
    <source>
        <dbReference type="SAM" id="MobiDB-lite"/>
    </source>
</evidence>
<sequence length="333" mass="37218">MPRDPPTFLTLPLELRLEIYSYLLVLPPPPPPETQQPIYRSPRFYTPSSTGQLSCKVYSDAKLHPQILTVNSQIYHEAAPILYTRNTFSPTWVFLAGRVTLLRYYHDYSSSDNHGQQRLLHHSHHHHGSAHRSSLAQQQQQSQKSRQQQPSYHQCYYTHTPYYLMEPRHTLQLDLIRRWHVPVCVDTSSSAVSKLKSAAARYLSGAEEVTLEVWGGRRSGAAAAGAEAGDGPADGATAGDEVLAPDILRRFEHVRRVRRARVVGDDGRGGLSKQGAVKVLGGLEGYVNWLEKIMMSSEPEEEEEDEACAWEGARTEVGWMPAGAVREVLLAGA</sequence>
<evidence type="ECO:0000313" key="2">
    <source>
        <dbReference type="EMBL" id="KAL2266267.1"/>
    </source>
</evidence>
<dbReference type="Proteomes" id="UP001600064">
    <property type="component" value="Unassembled WGS sequence"/>
</dbReference>